<dbReference type="InterPro" id="IPR027417">
    <property type="entry name" value="P-loop_NTPase"/>
</dbReference>
<dbReference type="OrthoDB" id="39734at2759"/>
<dbReference type="Proteomes" id="UP000277580">
    <property type="component" value="Unassembled WGS sequence"/>
</dbReference>
<dbReference type="InterPro" id="IPR003959">
    <property type="entry name" value="ATPase_AAA_core"/>
</dbReference>
<dbReference type="Gene3D" id="1.10.8.60">
    <property type="match status" value="1"/>
</dbReference>
<keyword evidence="3" id="KW-1000">Mitochondrion outer membrane</keyword>
<dbReference type="SUPFAM" id="SSF52540">
    <property type="entry name" value="P-loop containing nucleoside triphosphate hydrolases"/>
    <property type="match status" value="1"/>
</dbReference>
<dbReference type="Pfam" id="PF17862">
    <property type="entry name" value="AAA_lid_3"/>
    <property type="match status" value="1"/>
</dbReference>
<dbReference type="STRING" id="1392247.A0A3N4KUT5"/>
<protein>
    <submittedName>
        <fullName evidence="7">AAA-domain-containing protein</fullName>
    </submittedName>
</protein>
<dbReference type="InterPro" id="IPR003593">
    <property type="entry name" value="AAA+_ATPase"/>
</dbReference>
<proteinExistence type="predicted"/>
<dbReference type="GO" id="GO:0005741">
    <property type="term" value="C:mitochondrial outer membrane"/>
    <property type="evidence" value="ECO:0007669"/>
    <property type="project" value="UniProtKB-SubCell"/>
</dbReference>
<evidence type="ECO:0000256" key="4">
    <source>
        <dbReference type="ARBA" id="ARBA00022840"/>
    </source>
</evidence>
<dbReference type="InterPro" id="IPR056027">
    <property type="entry name" value="DUF7608"/>
</dbReference>
<keyword evidence="4" id="KW-0067">ATP-binding</keyword>
<feature type="compositionally biased region" description="Acidic residues" evidence="5">
    <location>
        <begin position="322"/>
        <end position="343"/>
    </location>
</feature>
<evidence type="ECO:0000313" key="8">
    <source>
        <dbReference type="Proteomes" id="UP000277580"/>
    </source>
</evidence>
<evidence type="ECO:0000313" key="7">
    <source>
        <dbReference type="EMBL" id="RPB13022.1"/>
    </source>
</evidence>
<feature type="domain" description="AAA+ ATPase" evidence="6">
    <location>
        <begin position="748"/>
        <end position="881"/>
    </location>
</feature>
<dbReference type="AlphaFoldDB" id="A0A3N4KUT5"/>
<reference evidence="7 8" key="1">
    <citation type="journal article" date="2018" name="Nat. Ecol. Evol.">
        <title>Pezizomycetes genomes reveal the molecular basis of ectomycorrhizal truffle lifestyle.</title>
        <authorList>
            <person name="Murat C."/>
            <person name="Payen T."/>
            <person name="Noel B."/>
            <person name="Kuo A."/>
            <person name="Morin E."/>
            <person name="Chen J."/>
            <person name="Kohler A."/>
            <person name="Krizsan K."/>
            <person name="Balestrini R."/>
            <person name="Da Silva C."/>
            <person name="Montanini B."/>
            <person name="Hainaut M."/>
            <person name="Levati E."/>
            <person name="Barry K.W."/>
            <person name="Belfiori B."/>
            <person name="Cichocki N."/>
            <person name="Clum A."/>
            <person name="Dockter R.B."/>
            <person name="Fauchery L."/>
            <person name="Guy J."/>
            <person name="Iotti M."/>
            <person name="Le Tacon F."/>
            <person name="Lindquist E.A."/>
            <person name="Lipzen A."/>
            <person name="Malagnac F."/>
            <person name="Mello A."/>
            <person name="Molinier V."/>
            <person name="Miyauchi S."/>
            <person name="Poulain J."/>
            <person name="Riccioni C."/>
            <person name="Rubini A."/>
            <person name="Sitrit Y."/>
            <person name="Splivallo R."/>
            <person name="Traeger S."/>
            <person name="Wang M."/>
            <person name="Zifcakova L."/>
            <person name="Wipf D."/>
            <person name="Zambonelli A."/>
            <person name="Paolocci F."/>
            <person name="Nowrousian M."/>
            <person name="Ottonello S."/>
            <person name="Baldrian P."/>
            <person name="Spatafora J.W."/>
            <person name="Henrissat B."/>
            <person name="Nagy L.G."/>
            <person name="Aury J.M."/>
            <person name="Wincker P."/>
            <person name="Grigoriev I.V."/>
            <person name="Bonfante P."/>
            <person name="Martin F.M."/>
        </authorList>
    </citation>
    <scope>NUCLEOTIDE SEQUENCE [LARGE SCALE GENOMIC DNA]</scope>
    <source>
        <strain evidence="7 8">CCBAS932</strain>
    </source>
</reference>
<evidence type="ECO:0000256" key="2">
    <source>
        <dbReference type="ARBA" id="ARBA00022741"/>
    </source>
</evidence>
<gene>
    <name evidence="7" type="ORF">P167DRAFT_605304</name>
</gene>
<dbReference type="GO" id="GO:0016887">
    <property type="term" value="F:ATP hydrolysis activity"/>
    <property type="evidence" value="ECO:0007669"/>
    <property type="project" value="InterPro"/>
</dbReference>
<dbReference type="InterPro" id="IPR041569">
    <property type="entry name" value="AAA_lid_3"/>
</dbReference>
<dbReference type="Pfam" id="PF00004">
    <property type="entry name" value="AAA"/>
    <property type="match status" value="1"/>
</dbReference>
<feature type="region of interest" description="Disordered" evidence="5">
    <location>
        <begin position="19"/>
        <end position="136"/>
    </location>
</feature>
<dbReference type="EMBL" id="ML119125">
    <property type="protein sequence ID" value="RPB13022.1"/>
    <property type="molecule type" value="Genomic_DNA"/>
</dbReference>
<feature type="region of interest" description="Disordered" evidence="5">
    <location>
        <begin position="990"/>
        <end position="1022"/>
    </location>
</feature>
<name>A0A3N4KUT5_9PEZI</name>
<evidence type="ECO:0000256" key="3">
    <source>
        <dbReference type="ARBA" id="ARBA00022787"/>
    </source>
</evidence>
<feature type="region of interest" description="Disordered" evidence="5">
    <location>
        <begin position="315"/>
        <end position="352"/>
    </location>
</feature>
<dbReference type="Gene3D" id="3.40.50.300">
    <property type="entry name" value="P-loop containing nucleotide triphosphate hydrolases"/>
    <property type="match status" value="1"/>
</dbReference>
<keyword evidence="3" id="KW-0496">Mitochondrion</keyword>
<dbReference type="InParanoid" id="A0A3N4KUT5"/>
<keyword evidence="8" id="KW-1185">Reference proteome</keyword>
<dbReference type="InterPro" id="IPR051701">
    <property type="entry name" value="Mito_OM_Translocase_MSP1"/>
</dbReference>
<dbReference type="Pfam" id="PF24581">
    <property type="entry name" value="DUF7608"/>
    <property type="match status" value="1"/>
</dbReference>
<comment type="subcellular location">
    <subcellularLocation>
        <location evidence="1">Mitochondrion outer membrane</location>
        <topology evidence="1">Single-pass membrane protein</topology>
    </subcellularLocation>
</comment>
<dbReference type="PANTHER" id="PTHR45644">
    <property type="entry name" value="AAA ATPASE, PUTATIVE (AFU_ORTHOLOGUE AFUA_2G12920)-RELATED-RELATED"/>
    <property type="match status" value="1"/>
</dbReference>
<evidence type="ECO:0000256" key="5">
    <source>
        <dbReference type="SAM" id="MobiDB-lite"/>
    </source>
</evidence>
<evidence type="ECO:0000259" key="6">
    <source>
        <dbReference type="SMART" id="SM00382"/>
    </source>
</evidence>
<dbReference type="PANTHER" id="PTHR45644:SF56">
    <property type="entry name" value="AAA ATPASE, PUTATIVE (AFU_ORTHOLOGUE AFUA_2G12920)-RELATED"/>
    <property type="match status" value="1"/>
</dbReference>
<keyword evidence="2" id="KW-0547">Nucleotide-binding</keyword>
<feature type="compositionally biased region" description="Basic and acidic residues" evidence="5">
    <location>
        <begin position="61"/>
        <end position="77"/>
    </location>
</feature>
<sequence>MLAVTRRALLSVLPIARRRPLPNLPPRHLRSTTRCFHGTPRALQTDPNDPHKPNATPTDFFTKKTDIQTDSPPRESKGSGASPTDGEPAESTIKPETEDLLSNGGDENPADRPQRSRGRPSGSKSRGGRLIPKTIPAMPKPEVPLWFLEHGVTLREDSIVDPANWKLGISPAKEITESGKAESEEELETNEVKQLLEEIRAEKKYRYWVDDVVWKEIITHVQAGLMLPKATYLDSFASMKSNCLLHFPKEGGIYFLDAVVEAVASDVGADLVRIDAQDLEEIAGDFLGDSRHLSNSPGFSSHAIRSIGYDAQLASSLSKEVEETEEDVEETEEEEYEEEEEHEAEPVPPKGFPSQLISNLPEPLKQLLMSGRLAGATVIPISSLSVPGLGKTQETLSDHSNEKKMQALLEALITAAQKKRAAKSSLSITGTSTSETPKDIKENTKETIKTQRQSRPNKTIVHIRDYRELERTNSGDAVIRMLHDIVQRRRRDGENIIILGTTSMEETSENLTKSGLRLIQSQPEDSYERTILVPPHLYNVLSDVFRVDKEARIREVNIRHLRDVIRRRSGDTGQDVSLTLPKDWHLKKDEDDTVISGIKDTIWNFDRVHRVATTVLGQRLGKGGEIGIQEIKQAAELLDNSDAIKFAWASDERLRQKTMKEIEEMDGELDPTFTKVSGEWKSTKVKLPKNCTPHEKKLLGGVINPENIHTGFSSVRAPEETIEALKTLTSMSLIRPEAFKYGVLATDRIPGVLLYGPPGTGKTLLAKAVAKESGATVLEVSGSEIFDMYVGEGEKNVKAIFSLAKKLSPCVVFIDEADAVFGSRHSHSTRTAHREIINQFLKEWADLTTTAFIMVATNRPFDLDDAVLRRLPRRILVDLPTRDDRLEILKIHLEGEVLAPTVLLESIADQTNLFSGSDLKNICVSAALACVREENADAAKAKSAGEEYQYPEKRLLEDRHFAKALEEISASISDDMSSLTEIRKFDEKFGEKKGKKKRKANWGFGMGADQPQSEGTGRVRAD</sequence>
<dbReference type="GO" id="GO:0005524">
    <property type="term" value="F:ATP binding"/>
    <property type="evidence" value="ECO:0007669"/>
    <property type="project" value="UniProtKB-KW"/>
</dbReference>
<dbReference type="SMART" id="SM00382">
    <property type="entry name" value="AAA"/>
    <property type="match status" value="1"/>
</dbReference>
<accession>A0A3N4KUT5</accession>
<keyword evidence="3" id="KW-0472">Membrane</keyword>
<organism evidence="7 8">
    <name type="scientific">Morchella conica CCBAS932</name>
    <dbReference type="NCBI Taxonomy" id="1392247"/>
    <lineage>
        <taxon>Eukaryota</taxon>
        <taxon>Fungi</taxon>
        <taxon>Dikarya</taxon>
        <taxon>Ascomycota</taxon>
        <taxon>Pezizomycotina</taxon>
        <taxon>Pezizomycetes</taxon>
        <taxon>Pezizales</taxon>
        <taxon>Morchellaceae</taxon>
        <taxon>Morchella</taxon>
    </lineage>
</organism>
<evidence type="ECO:0000256" key="1">
    <source>
        <dbReference type="ARBA" id="ARBA00004572"/>
    </source>
</evidence>